<comment type="caution">
    <text evidence="1">The sequence shown here is derived from an EMBL/GenBank/DDBJ whole genome shotgun (WGS) entry which is preliminary data.</text>
</comment>
<proteinExistence type="predicted"/>
<evidence type="ECO:0000313" key="1">
    <source>
        <dbReference type="EMBL" id="CAI3546493.1"/>
    </source>
</evidence>
<accession>A0AAD1YD81</accession>
<gene>
    <name evidence="1" type="ORF">CNEO2_1600002</name>
</gene>
<reference evidence="1" key="1">
    <citation type="submission" date="2022-10" db="EMBL/GenBank/DDBJ databases">
        <authorList>
            <person name="Aires J."/>
            <person name="Mesa V."/>
        </authorList>
    </citation>
    <scope>NUCLEOTIDE SEQUENCE</scope>
    <source>
        <strain evidence="1">Clostridium neonatale JD116</strain>
    </source>
</reference>
<name>A0AAD1YD81_9CLOT</name>
<dbReference type="RefSeq" id="WP_317078170.1">
    <property type="nucleotide sequence ID" value="NZ_CAMRXC010000041.1"/>
</dbReference>
<dbReference type="EMBL" id="CAMTCP010000067">
    <property type="protein sequence ID" value="CAI3546493.1"/>
    <property type="molecule type" value="Genomic_DNA"/>
</dbReference>
<protein>
    <submittedName>
        <fullName evidence="1">Uncharacterized protein</fullName>
    </submittedName>
</protein>
<dbReference type="Proteomes" id="UP001189143">
    <property type="component" value="Unassembled WGS sequence"/>
</dbReference>
<evidence type="ECO:0000313" key="2">
    <source>
        <dbReference type="Proteomes" id="UP001189143"/>
    </source>
</evidence>
<sequence length="191" mass="21079">MLNGFCNVAIDKDLTDDILKSLNDLAKKTVCIGVPDSTEHPDSNVTNAELMYIHTNGARETSMINAMQHNINNDMPYSEAHELYVHENGSPLWNIPPRPILEPAIENGKEQIAERMKEVANDALDGKNISPGLEKVGMEGQNIARDWFTNPSNNWAPNAKSTIDKKGSDRPLIGETGHLRGSITYVVKDGE</sequence>
<organism evidence="1 2">
    <name type="scientific">Clostridium neonatale</name>
    <dbReference type="NCBI Taxonomy" id="137838"/>
    <lineage>
        <taxon>Bacteria</taxon>
        <taxon>Bacillati</taxon>
        <taxon>Bacillota</taxon>
        <taxon>Clostridia</taxon>
        <taxon>Eubacteriales</taxon>
        <taxon>Clostridiaceae</taxon>
        <taxon>Clostridium</taxon>
    </lineage>
</organism>
<dbReference type="AlphaFoldDB" id="A0AAD1YD81"/>